<name>A0A067QB63_9AGAM</name>
<keyword evidence="2" id="KW-0472">Membrane</keyword>
<feature type="transmembrane region" description="Helical" evidence="2">
    <location>
        <begin position="284"/>
        <end position="301"/>
    </location>
</feature>
<evidence type="ECO:0000256" key="2">
    <source>
        <dbReference type="SAM" id="Phobius"/>
    </source>
</evidence>
<evidence type="ECO:0008006" key="6">
    <source>
        <dbReference type="Google" id="ProtNLM"/>
    </source>
</evidence>
<dbReference type="EMBL" id="KL197709">
    <property type="protein sequence ID" value="KDQ64209.1"/>
    <property type="molecule type" value="Genomic_DNA"/>
</dbReference>
<reference evidence="5" key="1">
    <citation type="journal article" date="2014" name="Proc. Natl. Acad. Sci. U.S.A.">
        <title>Extensive sampling of basidiomycete genomes demonstrates inadequacy of the white-rot/brown-rot paradigm for wood decay fungi.</title>
        <authorList>
            <person name="Riley R."/>
            <person name="Salamov A.A."/>
            <person name="Brown D.W."/>
            <person name="Nagy L.G."/>
            <person name="Floudas D."/>
            <person name="Held B.W."/>
            <person name="Levasseur A."/>
            <person name="Lombard V."/>
            <person name="Morin E."/>
            <person name="Otillar R."/>
            <person name="Lindquist E.A."/>
            <person name="Sun H."/>
            <person name="LaButti K.M."/>
            <person name="Schmutz J."/>
            <person name="Jabbour D."/>
            <person name="Luo H."/>
            <person name="Baker S.E."/>
            <person name="Pisabarro A.G."/>
            <person name="Walton J.D."/>
            <person name="Blanchette R.A."/>
            <person name="Henrissat B."/>
            <person name="Martin F."/>
            <person name="Cullen D."/>
            <person name="Hibbett D.S."/>
            <person name="Grigoriev I.V."/>
        </authorList>
    </citation>
    <scope>NUCLEOTIDE SEQUENCE [LARGE SCALE GENOMIC DNA]</scope>
    <source>
        <strain evidence="5">MUCL 33604</strain>
    </source>
</reference>
<accession>A0A067QB63</accession>
<proteinExistence type="predicted"/>
<evidence type="ECO:0000313" key="5">
    <source>
        <dbReference type="Proteomes" id="UP000027265"/>
    </source>
</evidence>
<keyword evidence="3" id="KW-0732">Signal</keyword>
<protein>
    <recommendedName>
        <fullName evidence="6">Thioredoxin domain-containing protein</fullName>
    </recommendedName>
</protein>
<organism evidence="4 5">
    <name type="scientific">Jaapia argillacea MUCL 33604</name>
    <dbReference type="NCBI Taxonomy" id="933084"/>
    <lineage>
        <taxon>Eukaryota</taxon>
        <taxon>Fungi</taxon>
        <taxon>Dikarya</taxon>
        <taxon>Basidiomycota</taxon>
        <taxon>Agaricomycotina</taxon>
        <taxon>Agaricomycetes</taxon>
        <taxon>Agaricomycetidae</taxon>
        <taxon>Jaapiales</taxon>
        <taxon>Jaapiaceae</taxon>
        <taxon>Jaapia</taxon>
    </lineage>
</organism>
<feature type="region of interest" description="Disordered" evidence="1">
    <location>
        <begin position="29"/>
        <end position="68"/>
    </location>
</feature>
<feature type="region of interest" description="Disordered" evidence="1">
    <location>
        <begin position="322"/>
        <end position="347"/>
    </location>
</feature>
<feature type="chain" id="PRO_5001648018" description="Thioredoxin domain-containing protein" evidence="3">
    <location>
        <begin position="22"/>
        <end position="347"/>
    </location>
</feature>
<dbReference type="InParanoid" id="A0A067QB63"/>
<dbReference type="HOGENOM" id="CLU_061858_0_0_1"/>
<keyword evidence="2" id="KW-1133">Transmembrane helix</keyword>
<feature type="compositionally biased region" description="Basic residues" evidence="1">
    <location>
        <begin position="338"/>
        <end position="347"/>
    </location>
</feature>
<evidence type="ECO:0000313" key="4">
    <source>
        <dbReference type="EMBL" id="KDQ64209.1"/>
    </source>
</evidence>
<feature type="signal peptide" evidence="3">
    <location>
        <begin position="1"/>
        <end position="21"/>
    </location>
</feature>
<evidence type="ECO:0000256" key="1">
    <source>
        <dbReference type="SAM" id="MobiDB-lite"/>
    </source>
</evidence>
<keyword evidence="5" id="KW-1185">Reference proteome</keyword>
<dbReference type="Proteomes" id="UP000027265">
    <property type="component" value="Unassembled WGS sequence"/>
</dbReference>
<dbReference type="OrthoDB" id="2502001at2759"/>
<gene>
    <name evidence="4" type="ORF">JAAARDRAFT_74964</name>
</gene>
<feature type="compositionally biased region" description="Pro residues" evidence="1">
    <location>
        <begin position="55"/>
        <end position="66"/>
    </location>
</feature>
<dbReference type="AlphaFoldDB" id="A0A067QB63"/>
<evidence type="ECO:0000256" key="3">
    <source>
        <dbReference type="SAM" id="SignalP"/>
    </source>
</evidence>
<sequence length="347" mass="38663">MRLSSFFAASLACLAASPVNAQYFSEGWKPGQPVPQATPQAHPGGVPPFERNNPPRSPPPTPPSQRPPFTLKSLTSLFDLTNILQAEPIANLFEKAGINITEKVLSAQQSVTPWDQRVPLITDDNYEEIIVNEQFESEEEEKDRVWFLIITVTAGQPGEGLSKLADNHFDQAYNVTQLEGDLPNVRWGRIDYLNVTAITTKWAVWHAPTIVVATNRGQTLRFYKARQLRLTPENIREFLHVEGWKQTPPWESSFGPGGSNEYILTYLSILFTKFYNITVLIPKWMLVLVTGMIGSFIINLFHRNPTKPVAKTVVAEKEVMVVGTEPSTPTPSTPGKKAGGKKKGGKR</sequence>
<keyword evidence="2" id="KW-0812">Transmembrane</keyword>